<protein>
    <submittedName>
        <fullName evidence="2">Uncharacterized protein</fullName>
    </submittedName>
</protein>
<dbReference type="EMBL" id="LNQE01000149">
    <property type="protein sequence ID" value="KUG28966.1"/>
    <property type="molecule type" value="Genomic_DNA"/>
</dbReference>
<comment type="caution">
    <text evidence="2">The sequence shown here is derived from an EMBL/GenBank/DDBJ whole genome shotgun (WGS) entry which is preliminary data.</text>
</comment>
<evidence type="ECO:0000256" key="1">
    <source>
        <dbReference type="SAM" id="Phobius"/>
    </source>
</evidence>
<gene>
    <name evidence="2" type="ORF">ASZ90_001146</name>
</gene>
<proteinExistence type="predicted"/>
<evidence type="ECO:0000313" key="2">
    <source>
        <dbReference type="EMBL" id="KUG28966.1"/>
    </source>
</evidence>
<feature type="transmembrane region" description="Helical" evidence="1">
    <location>
        <begin position="25"/>
        <end position="43"/>
    </location>
</feature>
<accession>A0A0W8G790</accession>
<dbReference type="AlphaFoldDB" id="A0A0W8G790"/>
<name>A0A0W8G790_9ZZZZ</name>
<keyword evidence="1" id="KW-1133">Transmembrane helix</keyword>
<sequence>MHGASGLMNLKHHPTVTGASSMRTAFFPGLALVFVLTACAMCADRARAEGRDGAYWNRLGEAEKTDLIIGVLEGLNLGESILHIILQNEYTMCSDILTSIARQTDTFFEGLTVGRIVEGLNAFYADGKNRSIPISWGVWVVARQDKSDRTVGKFIQELRTLYR</sequence>
<organism evidence="2">
    <name type="scientific">hydrocarbon metagenome</name>
    <dbReference type="NCBI Taxonomy" id="938273"/>
    <lineage>
        <taxon>unclassified sequences</taxon>
        <taxon>metagenomes</taxon>
        <taxon>ecological metagenomes</taxon>
    </lineage>
</organism>
<reference evidence="2" key="1">
    <citation type="journal article" date="2015" name="Proc. Natl. Acad. Sci. U.S.A.">
        <title>Networks of energetic and metabolic interactions define dynamics in microbial communities.</title>
        <authorList>
            <person name="Embree M."/>
            <person name="Liu J.K."/>
            <person name="Al-Bassam M.M."/>
            <person name="Zengler K."/>
        </authorList>
    </citation>
    <scope>NUCLEOTIDE SEQUENCE</scope>
</reference>
<keyword evidence="1" id="KW-0472">Membrane</keyword>
<keyword evidence="1" id="KW-0812">Transmembrane</keyword>